<dbReference type="EC" id="1.1.1.1" evidence="3"/>
<dbReference type="InterPro" id="IPR013154">
    <property type="entry name" value="ADH-like_N"/>
</dbReference>
<dbReference type="AlphaFoldDB" id="A0A0S4LGQ9"/>
<evidence type="ECO:0000256" key="7">
    <source>
        <dbReference type="SAM" id="MobiDB-lite"/>
    </source>
</evidence>
<dbReference type="STRING" id="1742972.COMA1_20503"/>
<dbReference type="OrthoDB" id="9806940at2"/>
<evidence type="ECO:0000256" key="3">
    <source>
        <dbReference type="ARBA" id="ARBA00013190"/>
    </source>
</evidence>
<dbReference type="SUPFAM" id="SSF51735">
    <property type="entry name" value="NAD(P)-binding Rossmann-fold domains"/>
    <property type="match status" value="1"/>
</dbReference>
<dbReference type="Proteomes" id="UP000199032">
    <property type="component" value="Unassembled WGS sequence"/>
</dbReference>
<dbReference type="InterPro" id="IPR020843">
    <property type="entry name" value="ER"/>
</dbReference>
<keyword evidence="5" id="KW-0862">Zinc</keyword>
<proteinExistence type="inferred from homology"/>
<evidence type="ECO:0000259" key="8">
    <source>
        <dbReference type="SMART" id="SM00829"/>
    </source>
</evidence>
<keyword evidence="6 9" id="KW-0560">Oxidoreductase</keyword>
<organism evidence="9 10">
    <name type="scientific">Candidatus Nitrospira nitrosa</name>
    <dbReference type="NCBI Taxonomy" id="1742972"/>
    <lineage>
        <taxon>Bacteria</taxon>
        <taxon>Pseudomonadati</taxon>
        <taxon>Nitrospirota</taxon>
        <taxon>Nitrospiria</taxon>
        <taxon>Nitrospirales</taxon>
        <taxon>Nitrospiraceae</taxon>
        <taxon>Nitrospira</taxon>
    </lineage>
</organism>
<accession>A0A0S4LGQ9</accession>
<sequence>MKAMVLDQTSDVSRNPLQLQDRPTPNPKSGEILAKIHVCGVCRTDLHVVEGELPDTALPVVPGHQAVGTVVRLGAGVSEVKEGDRVGIAWLQGTCGQCEFCTSERENLCLAARFTGYQVDGGYAEYAVVPARFAYLIPAIFSDEEAAPLLCAGIIGYRALRLSGIKPGQRLGLYGFGASAHIAIQIARHWGCQVYVSSLKREHQELARQLGAVWVGGATETPPDKLHGSIIFAPAGEIVPPALRALERGGTLALAGIHMSSIPPLDYNRDVFGERVIRSVTANTRQDGIDLLREAAAIPIKPHTIRFPLEEANRALQELKAGSFQGAAVLTMP</sequence>
<dbReference type="GO" id="GO:0046872">
    <property type="term" value="F:metal ion binding"/>
    <property type="evidence" value="ECO:0007669"/>
    <property type="project" value="UniProtKB-KW"/>
</dbReference>
<feature type="domain" description="Enoyl reductase (ER)" evidence="8">
    <location>
        <begin position="13"/>
        <end position="330"/>
    </location>
</feature>
<dbReference type="GO" id="GO:0004022">
    <property type="term" value="F:alcohol dehydrogenase (NAD+) activity"/>
    <property type="evidence" value="ECO:0007669"/>
    <property type="project" value="UniProtKB-EC"/>
</dbReference>
<dbReference type="PANTHER" id="PTHR42940:SF8">
    <property type="entry name" value="VACUOLAR PROTEIN SORTING-ASSOCIATED PROTEIN 11"/>
    <property type="match status" value="1"/>
</dbReference>
<dbReference type="CDD" id="cd08298">
    <property type="entry name" value="CAD2"/>
    <property type="match status" value="1"/>
</dbReference>
<evidence type="ECO:0000256" key="6">
    <source>
        <dbReference type="ARBA" id="ARBA00023002"/>
    </source>
</evidence>
<dbReference type="RefSeq" id="WP_090748395.1">
    <property type="nucleotide sequence ID" value="NZ_CZQA01000008.1"/>
</dbReference>
<feature type="compositionally biased region" description="Polar residues" evidence="7">
    <location>
        <begin position="7"/>
        <end position="23"/>
    </location>
</feature>
<evidence type="ECO:0000256" key="1">
    <source>
        <dbReference type="ARBA" id="ARBA00001947"/>
    </source>
</evidence>
<feature type="region of interest" description="Disordered" evidence="7">
    <location>
        <begin position="1"/>
        <end position="28"/>
    </location>
</feature>
<comment type="similarity">
    <text evidence="2">Belongs to the zinc-containing alcohol dehydrogenase family.</text>
</comment>
<keyword evidence="4" id="KW-0479">Metal-binding</keyword>
<comment type="cofactor">
    <cofactor evidence="1">
        <name>Zn(2+)</name>
        <dbReference type="ChEBI" id="CHEBI:29105"/>
    </cofactor>
</comment>
<evidence type="ECO:0000256" key="2">
    <source>
        <dbReference type="ARBA" id="ARBA00008072"/>
    </source>
</evidence>
<name>A0A0S4LGQ9_9BACT</name>
<dbReference type="InterPro" id="IPR011032">
    <property type="entry name" value="GroES-like_sf"/>
</dbReference>
<dbReference type="Pfam" id="PF08240">
    <property type="entry name" value="ADH_N"/>
    <property type="match status" value="1"/>
</dbReference>
<evidence type="ECO:0000256" key="5">
    <source>
        <dbReference type="ARBA" id="ARBA00022833"/>
    </source>
</evidence>
<keyword evidence="10" id="KW-1185">Reference proteome</keyword>
<dbReference type="EMBL" id="CZQA01000008">
    <property type="protein sequence ID" value="CUS35898.1"/>
    <property type="molecule type" value="Genomic_DNA"/>
</dbReference>
<dbReference type="NCBIfam" id="TIGR02822">
    <property type="entry name" value="adh_fam_2"/>
    <property type="match status" value="1"/>
</dbReference>
<dbReference type="Pfam" id="PF00107">
    <property type="entry name" value="ADH_zinc_N"/>
    <property type="match status" value="1"/>
</dbReference>
<dbReference type="InterPro" id="IPR036291">
    <property type="entry name" value="NAD(P)-bd_dom_sf"/>
</dbReference>
<dbReference type="InterPro" id="IPR013149">
    <property type="entry name" value="ADH-like_C"/>
</dbReference>
<dbReference type="SUPFAM" id="SSF50129">
    <property type="entry name" value="GroES-like"/>
    <property type="match status" value="1"/>
</dbReference>
<dbReference type="PANTHER" id="PTHR42940">
    <property type="entry name" value="ALCOHOL DEHYDROGENASE 1-RELATED"/>
    <property type="match status" value="1"/>
</dbReference>
<evidence type="ECO:0000313" key="10">
    <source>
        <dbReference type="Proteomes" id="UP000199032"/>
    </source>
</evidence>
<dbReference type="Gene3D" id="3.90.180.10">
    <property type="entry name" value="Medium-chain alcohol dehydrogenases, catalytic domain"/>
    <property type="match status" value="1"/>
</dbReference>
<dbReference type="SMART" id="SM00829">
    <property type="entry name" value="PKS_ER"/>
    <property type="match status" value="1"/>
</dbReference>
<dbReference type="Gene3D" id="3.40.50.720">
    <property type="entry name" value="NAD(P)-binding Rossmann-like Domain"/>
    <property type="match status" value="1"/>
</dbReference>
<gene>
    <name evidence="9" type="primary">adhA</name>
    <name evidence="9" type="ORF">COMA1_20503</name>
</gene>
<protein>
    <recommendedName>
        <fullName evidence="3">alcohol dehydrogenase</fullName>
        <ecNumber evidence="3">1.1.1.1</ecNumber>
    </recommendedName>
</protein>
<dbReference type="GO" id="GO:0005737">
    <property type="term" value="C:cytoplasm"/>
    <property type="evidence" value="ECO:0007669"/>
    <property type="project" value="TreeGrafter"/>
</dbReference>
<evidence type="ECO:0000256" key="4">
    <source>
        <dbReference type="ARBA" id="ARBA00022723"/>
    </source>
</evidence>
<evidence type="ECO:0000313" key="9">
    <source>
        <dbReference type="EMBL" id="CUS35898.1"/>
    </source>
</evidence>
<reference evidence="9 10" key="1">
    <citation type="submission" date="2015-10" db="EMBL/GenBank/DDBJ databases">
        <authorList>
            <person name="Gilbert D.G."/>
        </authorList>
    </citation>
    <scope>NUCLEOTIDE SEQUENCE [LARGE SCALE GENOMIC DNA]</scope>
    <source>
        <strain evidence="9">COMA1</strain>
    </source>
</reference>
<dbReference type="InterPro" id="IPR014187">
    <property type="entry name" value="ADH_Zn_typ-2"/>
</dbReference>